<evidence type="ECO:0000259" key="7">
    <source>
        <dbReference type="PROSITE" id="PS50850"/>
    </source>
</evidence>
<dbReference type="PANTHER" id="PTHR23506:SF23">
    <property type="entry name" value="GH10249P"/>
    <property type="match status" value="1"/>
</dbReference>
<dbReference type="InterPro" id="IPR020846">
    <property type="entry name" value="MFS_dom"/>
</dbReference>
<dbReference type="RefSeq" id="WP_382358669.1">
    <property type="nucleotide sequence ID" value="NZ_JBHTGR010000015.1"/>
</dbReference>
<feature type="transmembrane region" description="Helical" evidence="6">
    <location>
        <begin position="357"/>
        <end position="376"/>
    </location>
</feature>
<evidence type="ECO:0000256" key="5">
    <source>
        <dbReference type="ARBA" id="ARBA00023136"/>
    </source>
</evidence>
<evidence type="ECO:0000313" key="8">
    <source>
        <dbReference type="EMBL" id="MFC7747150.1"/>
    </source>
</evidence>
<comment type="subcellular location">
    <subcellularLocation>
        <location evidence="1">Cell membrane</location>
        <topology evidence="1">Multi-pass membrane protein</topology>
    </subcellularLocation>
</comment>
<feature type="transmembrane region" description="Helical" evidence="6">
    <location>
        <begin position="329"/>
        <end position="351"/>
    </location>
</feature>
<keyword evidence="9" id="KW-1185">Reference proteome</keyword>
<keyword evidence="4 6" id="KW-1133">Transmembrane helix</keyword>
<dbReference type="SUPFAM" id="SSF103473">
    <property type="entry name" value="MFS general substrate transporter"/>
    <property type="match status" value="1"/>
</dbReference>
<feature type="transmembrane region" description="Helical" evidence="6">
    <location>
        <begin position="67"/>
        <end position="85"/>
    </location>
</feature>
<dbReference type="InterPro" id="IPR050930">
    <property type="entry name" value="MFS_Vesicular_Transporter"/>
</dbReference>
<feature type="domain" description="Major facilitator superfamily (MFS) profile" evidence="7">
    <location>
        <begin position="1"/>
        <end position="380"/>
    </location>
</feature>
<dbReference type="InterPro" id="IPR036259">
    <property type="entry name" value="MFS_trans_sf"/>
</dbReference>
<keyword evidence="3 6" id="KW-0812">Transmembrane</keyword>
<feature type="transmembrane region" description="Helical" evidence="6">
    <location>
        <begin position="155"/>
        <end position="175"/>
    </location>
</feature>
<reference evidence="9" key="1">
    <citation type="journal article" date="2019" name="Int. J. Syst. Evol. Microbiol.">
        <title>The Global Catalogue of Microorganisms (GCM) 10K type strain sequencing project: providing services to taxonomists for standard genome sequencing and annotation.</title>
        <authorList>
            <consortium name="The Broad Institute Genomics Platform"/>
            <consortium name="The Broad Institute Genome Sequencing Center for Infectious Disease"/>
            <person name="Wu L."/>
            <person name="Ma J."/>
        </authorList>
    </citation>
    <scope>NUCLEOTIDE SEQUENCE [LARGE SCALE GENOMIC DNA]</scope>
    <source>
        <strain evidence="9">JCM 30234</strain>
    </source>
</reference>
<feature type="transmembrane region" description="Helical" evidence="6">
    <location>
        <begin position="91"/>
        <end position="113"/>
    </location>
</feature>
<gene>
    <name evidence="8" type="ORF">ACFQU8_07860</name>
</gene>
<evidence type="ECO:0000256" key="1">
    <source>
        <dbReference type="ARBA" id="ARBA00004651"/>
    </source>
</evidence>
<comment type="caution">
    <text evidence="8">The sequence shown here is derived from an EMBL/GenBank/DDBJ whole genome shotgun (WGS) entry which is preliminary data.</text>
</comment>
<dbReference type="PROSITE" id="PS50850">
    <property type="entry name" value="MFS"/>
    <property type="match status" value="1"/>
</dbReference>
<dbReference type="Proteomes" id="UP001596620">
    <property type="component" value="Unassembled WGS sequence"/>
</dbReference>
<dbReference type="PANTHER" id="PTHR23506">
    <property type="entry name" value="GH10249P"/>
    <property type="match status" value="1"/>
</dbReference>
<feature type="transmembrane region" description="Helical" evidence="6">
    <location>
        <begin position="204"/>
        <end position="225"/>
    </location>
</feature>
<dbReference type="Pfam" id="PF07690">
    <property type="entry name" value="MFS_1"/>
    <property type="match status" value="1"/>
</dbReference>
<name>A0ABW2UV75_9BACI</name>
<feature type="transmembrane region" description="Helical" evidence="6">
    <location>
        <begin position="125"/>
        <end position="143"/>
    </location>
</feature>
<proteinExistence type="predicted"/>
<organism evidence="8 9">
    <name type="scientific">Lentibacillus kimchii</name>
    <dbReference type="NCBI Taxonomy" id="1542911"/>
    <lineage>
        <taxon>Bacteria</taxon>
        <taxon>Bacillati</taxon>
        <taxon>Bacillota</taxon>
        <taxon>Bacilli</taxon>
        <taxon>Bacillales</taxon>
        <taxon>Bacillaceae</taxon>
        <taxon>Lentibacillus</taxon>
    </lineage>
</organism>
<protein>
    <submittedName>
        <fullName evidence="8">MFS transporter</fullName>
    </submittedName>
</protein>
<accession>A0ABW2UV75</accession>
<evidence type="ECO:0000256" key="4">
    <source>
        <dbReference type="ARBA" id="ARBA00022989"/>
    </source>
</evidence>
<dbReference type="InterPro" id="IPR011701">
    <property type="entry name" value="MFS"/>
</dbReference>
<dbReference type="Gene3D" id="1.20.1250.20">
    <property type="entry name" value="MFS general substrate transporter like domains"/>
    <property type="match status" value="1"/>
</dbReference>
<keyword evidence="5 6" id="KW-0472">Membrane</keyword>
<feature type="transmembrane region" description="Helical" evidence="6">
    <location>
        <begin position="237"/>
        <end position="256"/>
    </location>
</feature>
<dbReference type="CDD" id="cd17325">
    <property type="entry name" value="MFS_MdtG_SLC18_like"/>
    <property type="match status" value="1"/>
</dbReference>
<feature type="transmembrane region" description="Helical" evidence="6">
    <location>
        <begin position="294"/>
        <end position="317"/>
    </location>
</feature>
<sequence length="381" mass="40615">MIYFIYFLILVAFVDTFSQLPIMSPYAQGLGASSLMIGIIVGMYSFTNIAGNMVAGYVIDRKGIKRILSAGLLVTGVILTLYVLVNSPGALLVVRFFHGLSGGLLVPAAFTYLANHNAERQKGKVMALSGAGVGLASIIGPAYGGIISSNFGADMVFVTIGFLMIVTAFLAYFVLPEKQKTPSENVDGGLHIGSFAALFKRRGLLLSYAGAFSLMFSQGILAYALPLRVTELGFDSSLSGILLSTFAIIATLIFILPTNRLYDRLPYAPTMMTGIVILGLALALLEIVTVKGLMFGVMAFYGVGFAMIFPPMTALVASNAGTAERGKAYGLFYGFFSLGVVAGAFVTGLFAETGFGVFLVGTVWLLISVLGMWLVYRRRVE</sequence>
<feature type="transmembrane region" description="Helical" evidence="6">
    <location>
        <begin position="34"/>
        <end position="55"/>
    </location>
</feature>
<keyword evidence="2" id="KW-0813">Transport</keyword>
<dbReference type="EMBL" id="JBHTGR010000015">
    <property type="protein sequence ID" value="MFC7747150.1"/>
    <property type="molecule type" value="Genomic_DNA"/>
</dbReference>
<evidence type="ECO:0000313" key="9">
    <source>
        <dbReference type="Proteomes" id="UP001596620"/>
    </source>
</evidence>
<feature type="transmembrane region" description="Helical" evidence="6">
    <location>
        <begin position="268"/>
        <end position="288"/>
    </location>
</feature>
<evidence type="ECO:0000256" key="2">
    <source>
        <dbReference type="ARBA" id="ARBA00022448"/>
    </source>
</evidence>
<evidence type="ECO:0000256" key="3">
    <source>
        <dbReference type="ARBA" id="ARBA00022692"/>
    </source>
</evidence>
<evidence type="ECO:0000256" key="6">
    <source>
        <dbReference type="SAM" id="Phobius"/>
    </source>
</evidence>